<gene>
    <name evidence="1" type="primary">Nfu_g_1_009950</name>
</gene>
<reference evidence="1" key="2">
    <citation type="submission" date="2016-06" db="EMBL/GenBank/DDBJ databases">
        <title>The genome of a short-lived fish provides insights into sex chromosome evolution and the genetic control of aging.</title>
        <authorList>
            <person name="Reichwald K."/>
            <person name="Felder M."/>
            <person name="Petzold A."/>
            <person name="Koch P."/>
            <person name="Groth M."/>
            <person name="Platzer M."/>
        </authorList>
    </citation>
    <scope>NUCLEOTIDE SEQUENCE</scope>
    <source>
        <tissue evidence="1">Brain</tissue>
    </source>
</reference>
<sequence length="69" mass="7841">RHKDVRMQTQISPNHTELVTFLHLKIANPTFASHWMLCKCSSTCGFVPPAVWISCLQSTPASFLQLNRD</sequence>
<evidence type="ECO:0000313" key="1">
    <source>
        <dbReference type="EMBL" id="SBP16388.1"/>
    </source>
</evidence>
<feature type="non-terminal residue" evidence="1">
    <location>
        <position position="1"/>
    </location>
</feature>
<proteinExistence type="predicted"/>
<accession>A0A1A7XEF9</accession>
<dbReference type="EMBL" id="HADW01014988">
    <property type="protein sequence ID" value="SBP16388.1"/>
    <property type="molecule type" value="Transcribed_RNA"/>
</dbReference>
<dbReference type="AlphaFoldDB" id="A0A1A7XEF9"/>
<reference evidence="1" key="1">
    <citation type="submission" date="2016-05" db="EMBL/GenBank/DDBJ databases">
        <authorList>
            <person name="Lavstsen T."/>
            <person name="Jespersen J.S."/>
        </authorList>
    </citation>
    <scope>NUCLEOTIDE SEQUENCE</scope>
    <source>
        <tissue evidence="1">Brain</tissue>
    </source>
</reference>
<protein>
    <submittedName>
        <fullName evidence="1">Uncharacterized protein</fullName>
    </submittedName>
</protein>
<organism evidence="1">
    <name type="scientific">Iconisemion striatum</name>
    <dbReference type="NCBI Taxonomy" id="60296"/>
    <lineage>
        <taxon>Eukaryota</taxon>
        <taxon>Metazoa</taxon>
        <taxon>Chordata</taxon>
        <taxon>Craniata</taxon>
        <taxon>Vertebrata</taxon>
        <taxon>Euteleostomi</taxon>
        <taxon>Actinopterygii</taxon>
        <taxon>Neopterygii</taxon>
        <taxon>Teleostei</taxon>
        <taxon>Neoteleostei</taxon>
        <taxon>Acanthomorphata</taxon>
        <taxon>Ovalentaria</taxon>
        <taxon>Atherinomorphae</taxon>
        <taxon>Cyprinodontiformes</taxon>
        <taxon>Nothobranchiidae</taxon>
        <taxon>Iconisemion</taxon>
    </lineage>
</organism>
<name>A0A1A7XEF9_9TELE</name>
<feature type="non-terminal residue" evidence="1">
    <location>
        <position position="69"/>
    </location>
</feature>